<organism evidence="2 3">
    <name type="scientific">Ophiobolus disseminans</name>
    <dbReference type="NCBI Taxonomy" id="1469910"/>
    <lineage>
        <taxon>Eukaryota</taxon>
        <taxon>Fungi</taxon>
        <taxon>Dikarya</taxon>
        <taxon>Ascomycota</taxon>
        <taxon>Pezizomycotina</taxon>
        <taxon>Dothideomycetes</taxon>
        <taxon>Pleosporomycetidae</taxon>
        <taxon>Pleosporales</taxon>
        <taxon>Pleosporineae</taxon>
        <taxon>Phaeosphaeriaceae</taxon>
        <taxon>Ophiobolus</taxon>
    </lineage>
</organism>
<reference evidence="2" key="1">
    <citation type="journal article" date="2020" name="Stud. Mycol.">
        <title>101 Dothideomycetes genomes: a test case for predicting lifestyles and emergence of pathogens.</title>
        <authorList>
            <person name="Haridas S."/>
            <person name="Albert R."/>
            <person name="Binder M."/>
            <person name="Bloem J."/>
            <person name="Labutti K."/>
            <person name="Salamov A."/>
            <person name="Andreopoulos B."/>
            <person name="Baker S."/>
            <person name="Barry K."/>
            <person name="Bills G."/>
            <person name="Bluhm B."/>
            <person name="Cannon C."/>
            <person name="Castanera R."/>
            <person name="Culley D."/>
            <person name="Daum C."/>
            <person name="Ezra D."/>
            <person name="Gonzalez J."/>
            <person name="Henrissat B."/>
            <person name="Kuo A."/>
            <person name="Liang C."/>
            <person name="Lipzen A."/>
            <person name="Lutzoni F."/>
            <person name="Magnuson J."/>
            <person name="Mondo S."/>
            <person name="Nolan M."/>
            <person name="Ohm R."/>
            <person name="Pangilinan J."/>
            <person name="Park H.-J."/>
            <person name="Ramirez L."/>
            <person name="Alfaro M."/>
            <person name="Sun H."/>
            <person name="Tritt A."/>
            <person name="Yoshinaga Y."/>
            <person name="Zwiers L.-H."/>
            <person name="Turgeon B."/>
            <person name="Goodwin S."/>
            <person name="Spatafora J."/>
            <person name="Crous P."/>
            <person name="Grigoriev I."/>
        </authorList>
    </citation>
    <scope>NUCLEOTIDE SEQUENCE</scope>
    <source>
        <strain evidence="2">CBS 113818</strain>
    </source>
</reference>
<dbReference type="EMBL" id="MU006220">
    <property type="protein sequence ID" value="KAF2830217.1"/>
    <property type="molecule type" value="Genomic_DNA"/>
</dbReference>
<feature type="region of interest" description="Disordered" evidence="1">
    <location>
        <begin position="46"/>
        <end position="85"/>
    </location>
</feature>
<evidence type="ECO:0000256" key="1">
    <source>
        <dbReference type="SAM" id="MobiDB-lite"/>
    </source>
</evidence>
<name>A0A6A7AC13_9PLEO</name>
<evidence type="ECO:0000313" key="2">
    <source>
        <dbReference type="EMBL" id="KAF2830217.1"/>
    </source>
</evidence>
<dbReference type="Proteomes" id="UP000799424">
    <property type="component" value="Unassembled WGS sequence"/>
</dbReference>
<dbReference type="AlphaFoldDB" id="A0A6A7AC13"/>
<sequence length="209" mass="23354">MLLFSHPRCHPSTGAGQETTFTSPALSLPLWPTRPSLVALRSLQQLIRPQPTSRPKSRKSQRATSTTTMSSPRTHSYGSPRSPLYSPTLNTIPEVFEYEPLEVTSLPTTPHETHDSVTFVLPEPATTAVPAVSRGPKTKGIITSPRKARTVQASTRIANVLRNVLEADRLRRRRALRIYLKAIVFLKMLLKSHERYGTLMATQGAYMQR</sequence>
<evidence type="ECO:0000313" key="3">
    <source>
        <dbReference type="Proteomes" id="UP000799424"/>
    </source>
</evidence>
<keyword evidence="3" id="KW-1185">Reference proteome</keyword>
<gene>
    <name evidence="2" type="ORF">CC86DRAFT_285495</name>
</gene>
<accession>A0A6A7AC13</accession>
<dbReference type="OrthoDB" id="3756155at2759"/>
<proteinExistence type="predicted"/>
<feature type="compositionally biased region" description="Polar residues" evidence="1">
    <location>
        <begin position="62"/>
        <end position="85"/>
    </location>
</feature>
<feature type="region of interest" description="Disordered" evidence="1">
    <location>
        <begin position="1"/>
        <end position="21"/>
    </location>
</feature>
<protein>
    <submittedName>
        <fullName evidence="2">Uncharacterized protein</fullName>
    </submittedName>
</protein>